<reference evidence="5" key="1">
    <citation type="submission" date="2016-10" db="EMBL/GenBank/DDBJ databases">
        <title>Sequence of Gallionella enrichment culture.</title>
        <authorList>
            <person name="Poehlein A."/>
            <person name="Muehling M."/>
            <person name="Daniel R."/>
        </authorList>
    </citation>
    <scope>NUCLEOTIDE SEQUENCE</scope>
</reference>
<accession>A0A1J5RKZ1</accession>
<evidence type="ECO:0000256" key="2">
    <source>
        <dbReference type="ARBA" id="ARBA00022576"/>
    </source>
</evidence>
<dbReference type="InterPro" id="IPR015422">
    <property type="entry name" value="PyrdxlP-dep_Trfase_small"/>
</dbReference>
<name>A0A1J5RKZ1_9ZZZZ</name>
<dbReference type="Gene3D" id="3.40.640.10">
    <property type="entry name" value="Type I PLP-dependent aspartate aminotransferase-like (Major domain)"/>
    <property type="match status" value="1"/>
</dbReference>
<evidence type="ECO:0000256" key="1">
    <source>
        <dbReference type="ARBA" id="ARBA00008954"/>
    </source>
</evidence>
<dbReference type="GO" id="GO:0030170">
    <property type="term" value="F:pyridoxal phosphate binding"/>
    <property type="evidence" value="ECO:0007669"/>
    <property type="project" value="InterPro"/>
</dbReference>
<evidence type="ECO:0000313" key="5">
    <source>
        <dbReference type="EMBL" id="OIQ92647.1"/>
    </source>
</evidence>
<dbReference type="InterPro" id="IPR005814">
    <property type="entry name" value="Aminotrans_3"/>
</dbReference>
<dbReference type="FunFam" id="3.40.640.10:FF:000014">
    <property type="entry name" value="Adenosylmethionine-8-amino-7-oxononanoate aminotransferase, probable"/>
    <property type="match status" value="1"/>
</dbReference>
<gene>
    <name evidence="5" type="primary">bauA_2</name>
    <name evidence="5" type="ORF">GALL_253850</name>
</gene>
<sequence length="441" mass="47529">MTTQAPGADWFDAHWMPFTANREFKAAPRIITGADGAYYTDRDGRRIFDGLSGLWCCGLGHGRAELVEAARKQLATLDYSPAFQFGHPLSFELANRIKALMPAGLDHVFFTGSGSESADTALKMARAYWRAKGQASKTRLIGREKGYHGVNFGGISVGGIVGNRKTFGQGIEADHLPHTQLASNAFSRGMPQHGVELADRLLELIALHDASNIAAVIVEPFSGSAGVVVPPQGYLQRLREICTKHDILLIFDEVITGFGRCGAMTGAEAFGVTPDILNVAKQVTNGAQPMGAVIAKGEIYDTFMRAGGPDYMLEFAHGYTYSAHPVACAVGLATLDLLQREAAVDRVRELAPHFERAVHGLKGAKHVTDIRNYGLAAGLTIAALPGEPARRPYEIAMNCWKKGFYVRYGGDTLQLAPPFVSTPQEIDRLVDALGSAIDETA</sequence>
<keyword evidence="4" id="KW-0663">Pyridoxal phosphate</keyword>
<dbReference type="GO" id="GO:0009102">
    <property type="term" value="P:biotin biosynthetic process"/>
    <property type="evidence" value="ECO:0007669"/>
    <property type="project" value="TreeGrafter"/>
</dbReference>
<organism evidence="5">
    <name type="scientific">mine drainage metagenome</name>
    <dbReference type="NCBI Taxonomy" id="410659"/>
    <lineage>
        <taxon>unclassified sequences</taxon>
        <taxon>metagenomes</taxon>
        <taxon>ecological metagenomes</taxon>
    </lineage>
</organism>
<comment type="similarity">
    <text evidence="1">Belongs to the class-III pyridoxal-phosphate-dependent aminotransferase family.</text>
</comment>
<dbReference type="EC" id="2.6.1.18" evidence="5"/>
<keyword evidence="3 5" id="KW-0808">Transferase</keyword>
<dbReference type="AlphaFoldDB" id="A0A1J5RKZ1"/>
<protein>
    <submittedName>
        <fullName evidence="5">Beta-alanine--pyruvate aminotransferase</fullName>
        <ecNumber evidence="5">2.6.1.18</ecNumber>
    </submittedName>
</protein>
<dbReference type="PIRSF" id="PIRSF000521">
    <property type="entry name" value="Transaminase_4ab_Lys_Orn"/>
    <property type="match status" value="1"/>
</dbReference>
<dbReference type="PANTHER" id="PTHR42684">
    <property type="entry name" value="ADENOSYLMETHIONINE-8-AMINO-7-OXONONANOATE AMINOTRANSFERASE"/>
    <property type="match status" value="1"/>
</dbReference>
<dbReference type="GO" id="GO:0004015">
    <property type="term" value="F:adenosylmethionine-8-amino-7-oxononanoate transaminase activity"/>
    <property type="evidence" value="ECO:0007669"/>
    <property type="project" value="TreeGrafter"/>
</dbReference>
<evidence type="ECO:0000256" key="3">
    <source>
        <dbReference type="ARBA" id="ARBA00022679"/>
    </source>
</evidence>
<dbReference type="Gene3D" id="3.90.1150.10">
    <property type="entry name" value="Aspartate Aminotransferase, domain 1"/>
    <property type="match status" value="1"/>
</dbReference>
<dbReference type="PANTHER" id="PTHR42684:SF1">
    <property type="entry name" value="BETA-ALANINE--PYRUVATE AMINOTRANSFERASE"/>
    <property type="match status" value="1"/>
</dbReference>
<dbReference type="EMBL" id="MLJW01000226">
    <property type="protein sequence ID" value="OIQ92647.1"/>
    <property type="molecule type" value="Genomic_DNA"/>
</dbReference>
<keyword evidence="5" id="KW-0670">Pyruvate</keyword>
<dbReference type="CDD" id="cd00610">
    <property type="entry name" value="OAT_like"/>
    <property type="match status" value="1"/>
</dbReference>
<dbReference type="InterPro" id="IPR015424">
    <property type="entry name" value="PyrdxlP-dep_Trfase"/>
</dbReference>
<dbReference type="Pfam" id="PF00202">
    <property type="entry name" value="Aminotran_3"/>
    <property type="match status" value="1"/>
</dbReference>
<comment type="caution">
    <text evidence="5">The sequence shown here is derived from an EMBL/GenBank/DDBJ whole genome shotgun (WGS) entry which is preliminary data.</text>
</comment>
<dbReference type="SUPFAM" id="SSF53383">
    <property type="entry name" value="PLP-dependent transferases"/>
    <property type="match status" value="1"/>
</dbReference>
<dbReference type="InterPro" id="IPR049704">
    <property type="entry name" value="Aminotrans_3_PPA_site"/>
</dbReference>
<proteinExistence type="inferred from homology"/>
<dbReference type="InterPro" id="IPR015421">
    <property type="entry name" value="PyrdxlP-dep_Trfase_major"/>
</dbReference>
<dbReference type="PROSITE" id="PS00600">
    <property type="entry name" value="AA_TRANSFER_CLASS_3"/>
    <property type="match status" value="1"/>
</dbReference>
<dbReference type="GO" id="GO:0016223">
    <property type="term" value="F:beta-alanine:pyruvate transaminase activity"/>
    <property type="evidence" value="ECO:0007669"/>
    <property type="project" value="UniProtKB-EC"/>
</dbReference>
<keyword evidence="2 5" id="KW-0032">Aminotransferase</keyword>
<evidence type="ECO:0000256" key="4">
    <source>
        <dbReference type="ARBA" id="ARBA00022898"/>
    </source>
</evidence>